<reference evidence="5 7" key="1">
    <citation type="submission" date="2015-07" db="EMBL/GenBank/DDBJ databases">
        <title>Draft Genome Sequence of Streptomyces antibioticus, IMRU 3720 reveals insights in the evolution of actinomycin biosynthetic gene clusters in Streptomyces.</title>
        <authorList>
            <person name="Crnovcic I."/>
            <person name="Ruckert C."/>
            <person name="Kalinowksi J."/>
            <person name="Keller U."/>
        </authorList>
    </citation>
    <scope>NUCLEOTIDE SEQUENCE [LARGE SCALE GENOMIC DNA]</scope>
    <source>
        <strain evidence="5 7">DSM 41481</strain>
    </source>
</reference>
<evidence type="ECO:0000313" key="6">
    <source>
        <dbReference type="EMBL" id="QIT46193.1"/>
    </source>
</evidence>
<name>A0AAE7CMX0_STRAT</name>
<evidence type="ECO:0000313" key="7">
    <source>
        <dbReference type="Proteomes" id="UP000190306"/>
    </source>
</evidence>
<dbReference type="RefSeq" id="WP_078634541.1">
    <property type="nucleotide sequence ID" value="NZ_CM007717.1"/>
</dbReference>
<dbReference type="Proteomes" id="UP000190306">
    <property type="component" value="Chromosome"/>
</dbReference>
<evidence type="ECO:0000256" key="2">
    <source>
        <dbReference type="SAM" id="MobiDB-lite"/>
    </source>
</evidence>
<organism evidence="6 8">
    <name type="scientific">Streptomyces antibioticus</name>
    <dbReference type="NCBI Taxonomy" id="1890"/>
    <lineage>
        <taxon>Bacteria</taxon>
        <taxon>Bacillati</taxon>
        <taxon>Actinomycetota</taxon>
        <taxon>Actinomycetes</taxon>
        <taxon>Kitasatosporales</taxon>
        <taxon>Streptomycetaceae</taxon>
        <taxon>Streptomyces</taxon>
    </lineage>
</organism>
<proteinExistence type="predicted"/>
<dbReference type="InterPro" id="IPR029050">
    <property type="entry name" value="Immunoprotect_excell_Ig-like"/>
</dbReference>
<keyword evidence="1 3" id="KW-0732">Signal</keyword>
<dbReference type="EMBL" id="LHQL01000011">
    <property type="protein sequence ID" value="OOQ49222.1"/>
    <property type="molecule type" value="Genomic_DNA"/>
</dbReference>
<gene>
    <name evidence="5" type="ORF">AFM16_23445</name>
    <name evidence="6" type="ORF">HCX60_23870</name>
</gene>
<dbReference type="InterPro" id="IPR029051">
    <property type="entry name" value="DUF4352"/>
</dbReference>
<keyword evidence="7" id="KW-1185">Reference proteome</keyword>
<evidence type="ECO:0000313" key="8">
    <source>
        <dbReference type="Proteomes" id="UP000502504"/>
    </source>
</evidence>
<feature type="compositionally biased region" description="Low complexity" evidence="2">
    <location>
        <begin position="26"/>
        <end position="60"/>
    </location>
</feature>
<dbReference type="PROSITE" id="PS51257">
    <property type="entry name" value="PROKAR_LIPOPROTEIN"/>
    <property type="match status" value="1"/>
</dbReference>
<feature type="region of interest" description="Disordered" evidence="2">
    <location>
        <begin position="23"/>
        <end position="60"/>
    </location>
</feature>
<protein>
    <submittedName>
        <fullName evidence="6">DUF4352 domain-containing protein</fullName>
    </submittedName>
</protein>
<feature type="chain" id="PRO_5041917474" evidence="3">
    <location>
        <begin position="20"/>
        <end position="196"/>
    </location>
</feature>
<accession>A0AAE7CMX0</accession>
<feature type="signal peptide" evidence="3">
    <location>
        <begin position="1"/>
        <end position="19"/>
    </location>
</feature>
<dbReference type="Pfam" id="PF11611">
    <property type="entry name" value="DUF4352"/>
    <property type="match status" value="1"/>
</dbReference>
<dbReference type="Gene3D" id="2.60.40.1240">
    <property type="match status" value="1"/>
</dbReference>
<evidence type="ECO:0000256" key="3">
    <source>
        <dbReference type="SAM" id="SignalP"/>
    </source>
</evidence>
<dbReference type="EMBL" id="CP050692">
    <property type="protein sequence ID" value="QIT46193.1"/>
    <property type="molecule type" value="Genomic_DNA"/>
</dbReference>
<dbReference type="Proteomes" id="UP000502504">
    <property type="component" value="Chromosome"/>
</dbReference>
<evidence type="ECO:0000256" key="1">
    <source>
        <dbReference type="ARBA" id="ARBA00022729"/>
    </source>
</evidence>
<evidence type="ECO:0000313" key="5">
    <source>
        <dbReference type="EMBL" id="OOQ49222.1"/>
    </source>
</evidence>
<evidence type="ECO:0000259" key="4">
    <source>
        <dbReference type="Pfam" id="PF11611"/>
    </source>
</evidence>
<sequence>MRRLSVLLLAGLTVTAVGCSDDKTVTTAPQSAPATSPTSAAQEQPSSAAPTATPSKKAASVGDTLGVRGMEDGESLAVTVVKVVDPAGAANEFSSPDPGTRFVAVQFRLKNTGTAVYSDSPSNGARLVDAQGQQFDASSDETAAGPDFPGGVTIAPGDTGLGFVAFEVPVASKPAKVQFTMDSGFADDTGQWNITR</sequence>
<dbReference type="AlphaFoldDB" id="A0AAE7CMX0"/>
<reference evidence="6 8" key="2">
    <citation type="submission" date="2020-03" db="EMBL/GenBank/DDBJ databases">
        <title>Is there a link between lipid content and antibiotic production in Streptomyces?</title>
        <authorList>
            <person name="David M."/>
            <person name="Lejeune C."/>
            <person name="Abreu S."/>
            <person name="Thibessard A."/>
            <person name="Leblond P."/>
            <person name="Chaminade P."/>
            <person name="Virolle M.-J."/>
        </authorList>
    </citation>
    <scope>NUCLEOTIDE SEQUENCE [LARGE SCALE GENOMIC DNA]</scope>
    <source>
        <strain evidence="6 8">DSM 41481</strain>
    </source>
</reference>
<feature type="domain" description="DUF4352" evidence="4">
    <location>
        <begin position="75"/>
        <end position="185"/>
    </location>
</feature>